<dbReference type="PANTHER" id="PTHR42901:SF1">
    <property type="entry name" value="ALCOHOL DEHYDROGENASE"/>
    <property type="match status" value="1"/>
</dbReference>
<dbReference type="KEGG" id="fls:GLV81_03525"/>
<evidence type="ECO:0000256" key="2">
    <source>
        <dbReference type="ARBA" id="ARBA00023002"/>
    </source>
</evidence>
<evidence type="ECO:0000313" key="5">
    <source>
        <dbReference type="Proteomes" id="UP000426027"/>
    </source>
</evidence>
<dbReference type="PRINTS" id="PR00080">
    <property type="entry name" value="SDRFAMILY"/>
</dbReference>
<dbReference type="AlphaFoldDB" id="A0A6I6GK64"/>
<keyword evidence="5" id="KW-1185">Reference proteome</keyword>
<evidence type="ECO:0000313" key="4">
    <source>
        <dbReference type="EMBL" id="QGW27302.1"/>
    </source>
</evidence>
<dbReference type="RefSeq" id="WP_157476934.1">
    <property type="nucleotide sequence ID" value="NZ_CP046566.1"/>
</dbReference>
<dbReference type="SUPFAM" id="SSF51735">
    <property type="entry name" value="NAD(P)-binding Rossmann-fold domains"/>
    <property type="match status" value="1"/>
</dbReference>
<evidence type="ECO:0000256" key="1">
    <source>
        <dbReference type="ARBA" id="ARBA00006484"/>
    </source>
</evidence>
<dbReference type="Pfam" id="PF00106">
    <property type="entry name" value="adh_short"/>
    <property type="match status" value="1"/>
</dbReference>
<reference evidence="4 5" key="1">
    <citation type="submission" date="2019-11" db="EMBL/GenBank/DDBJ databases">
        <authorList>
            <person name="Im W.T."/>
        </authorList>
    </citation>
    <scope>NUCLEOTIDE SEQUENCE [LARGE SCALE GENOMIC DNA]</scope>
    <source>
        <strain evidence="4 5">SB-02</strain>
    </source>
</reference>
<dbReference type="PRINTS" id="PR00081">
    <property type="entry name" value="GDHRDH"/>
</dbReference>
<comment type="similarity">
    <text evidence="1 3">Belongs to the short-chain dehydrogenases/reductases (SDR) family.</text>
</comment>
<dbReference type="PANTHER" id="PTHR42901">
    <property type="entry name" value="ALCOHOL DEHYDROGENASE"/>
    <property type="match status" value="1"/>
</dbReference>
<dbReference type="Proteomes" id="UP000426027">
    <property type="component" value="Chromosome"/>
</dbReference>
<dbReference type="GO" id="GO:0016616">
    <property type="term" value="F:oxidoreductase activity, acting on the CH-OH group of donors, NAD or NADP as acceptor"/>
    <property type="evidence" value="ECO:0007669"/>
    <property type="project" value="UniProtKB-ARBA"/>
</dbReference>
<keyword evidence="2" id="KW-0560">Oxidoreductase</keyword>
<sequence length="252" mass="27599">MKKTVLITGATAGFGKAMAEKFAAAGYNVIITGRRLERLQQLQSNITEQYGVQCHILHFDIRDRAACEAAIAGLPADFARIDVLINNAGGAWGRDRFNDANIDDWETMLDTNVKGLMYISKAVVPQMIERKEGHIINIGSIAGKEAYEFGNGYNAAKFAVDGLTKAMRIDLLPYNIRVSQIAPGAAETEFSLVRFKGDEEKAAAIYKGYTPMTAENIADIVLFVASQPPHVCINDLVVTPTAQANSYNMYKQ</sequence>
<dbReference type="EMBL" id="CP046566">
    <property type="protein sequence ID" value="QGW27302.1"/>
    <property type="molecule type" value="Genomic_DNA"/>
</dbReference>
<accession>A0A6I6GK64</accession>
<name>A0A6I6GK64_9BACT</name>
<dbReference type="PROSITE" id="PS00061">
    <property type="entry name" value="ADH_SHORT"/>
    <property type="match status" value="1"/>
</dbReference>
<dbReference type="InterPro" id="IPR020904">
    <property type="entry name" value="Sc_DH/Rdtase_CS"/>
</dbReference>
<gene>
    <name evidence="4" type="ORF">GLV81_03525</name>
</gene>
<organism evidence="4 5">
    <name type="scientific">Phnomibacter ginsenosidimutans</name>
    <dbReference type="NCBI Taxonomy" id="2676868"/>
    <lineage>
        <taxon>Bacteria</taxon>
        <taxon>Pseudomonadati</taxon>
        <taxon>Bacteroidota</taxon>
        <taxon>Chitinophagia</taxon>
        <taxon>Chitinophagales</taxon>
        <taxon>Chitinophagaceae</taxon>
        <taxon>Phnomibacter</taxon>
    </lineage>
</organism>
<proteinExistence type="inferred from homology"/>
<dbReference type="InterPro" id="IPR036291">
    <property type="entry name" value="NAD(P)-bd_dom_sf"/>
</dbReference>
<protein>
    <submittedName>
        <fullName evidence="4">SDR family NAD(P)-dependent oxidoreductase</fullName>
    </submittedName>
</protein>
<evidence type="ECO:0000256" key="3">
    <source>
        <dbReference type="RuleBase" id="RU000363"/>
    </source>
</evidence>
<dbReference type="FunFam" id="3.40.50.720:FF:000047">
    <property type="entry name" value="NADP-dependent L-serine/L-allo-threonine dehydrogenase"/>
    <property type="match status" value="1"/>
</dbReference>
<dbReference type="Gene3D" id="3.40.50.720">
    <property type="entry name" value="NAD(P)-binding Rossmann-like Domain"/>
    <property type="match status" value="1"/>
</dbReference>
<dbReference type="InterPro" id="IPR002347">
    <property type="entry name" value="SDR_fam"/>
</dbReference>